<organism evidence="3 4">
    <name type="scientific">Deinococcus yavapaiensis KR-236</name>
    <dbReference type="NCBI Taxonomy" id="694435"/>
    <lineage>
        <taxon>Bacteria</taxon>
        <taxon>Thermotogati</taxon>
        <taxon>Deinococcota</taxon>
        <taxon>Deinococci</taxon>
        <taxon>Deinococcales</taxon>
        <taxon>Deinococcaceae</taxon>
        <taxon>Deinococcus</taxon>
    </lineage>
</organism>
<evidence type="ECO:0000259" key="1">
    <source>
        <dbReference type="PROSITE" id="PS50112"/>
    </source>
</evidence>
<dbReference type="Gene3D" id="1.10.3210.10">
    <property type="entry name" value="Hypothetical protein af1432"/>
    <property type="match status" value="1"/>
</dbReference>
<dbReference type="InterPro" id="IPR013655">
    <property type="entry name" value="PAS_fold_3"/>
</dbReference>
<dbReference type="Gene3D" id="3.30.450.40">
    <property type="match status" value="2"/>
</dbReference>
<feature type="domain" description="PAS" evidence="1">
    <location>
        <begin position="181"/>
        <end position="251"/>
    </location>
</feature>
<gene>
    <name evidence="3" type="ORF">DES52_11752</name>
</gene>
<dbReference type="InterPro" id="IPR037522">
    <property type="entry name" value="HD_GYP_dom"/>
</dbReference>
<sequence>MPAIEHHPLTPEQLLDLQRHVTSLLVASNASHDVVSLILDHVRVALSAHSASVDLQDADRSVLHRVAAIGYTSEALQGWRDVPLTSGAPITDAVLERRAIYLTATQWDAQYPHLAGVRLPSMQSVAALPLVASGHAQGVITFAWDRERVISGGERAFLEAVASQCAQALERLTLHESQMRRARHLRKLLKFSADITLVLDNTARVTYLSPSVTQLLGYHPADLVALSLPDVLHPDDLPGLEDQFTRAILTPDVALRAVARVRHKHGGWVWMEVVGRNLLGDEDVRGFVCNARDVTTSFQAIKALRDSERTARSHATRYQRLLDLITAVDAHADEDALIVTVLERGLAVMDYNQAFYHDVEGTTIRQRFARGEDLDEALAVLPATMNLHELGASGRALLRHEVYFAAANVPIMNPPEPLPRRFWRAFCTFPVLVGGELRGAFTFVSSHGNEVHDDYKQLMRSLAGHLSALFERHAHLRMLDVAREETLRTIGVTLEYRDLESKGHTNRVVALALRLGQALGLTGPELDALRWGAYLHDTGKIATPDEILLKPGPLDAQEWEVMRRHPLVGYQMLSRIPLLPPTTLAVVMHHHEHWDGGGYPSRLHGEDIPFAARIFAVVDAFDALTSKRPYKLAWSHEAALTELEREAGRHFDPDVVRVFVQVMQDDDRRHDLEA</sequence>
<reference evidence="3 4" key="1">
    <citation type="submission" date="2018-06" db="EMBL/GenBank/DDBJ databases">
        <title>Genomic Encyclopedia of Type Strains, Phase IV (KMG-IV): sequencing the most valuable type-strain genomes for metagenomic binning, comparative biology and taxonomic classification.</title>
        <authorList>
            <person name="Goeker M."/>
        </authorList>
    </citation>
    <scope>NUCLEOTIDE SEQUENCE [LARGE SCALE GENOMIC DNA]</scope>
    <source>
        <strain evidence="3 4">DSM 18048</strain>
    </source>
</reference>
<evidence type="ECO:0000313" key="4">
    <source>
        <dbReference type="Proteomes" id="UP000248326"/>
    </source>
</evidence>
<dbReference type="Pfam" id="PF13185">
    <property type="entry name" value="GAF_2"/>
    <property type="match status" value="1"/>
</dbReference>
<dbReference type="InterPro" id="IPR003018">
    <property type="entry name" value="GAF"/>
</dbReference>
<dbReference type="InterPro" id="IPR000014">
    <property type="entry name" value="PAS"/>
</dbReference>
<dbReference type="EMBL" id="QJSX01000017">
    <property type="protein sequence ID" value="PYE50534.1"/>
    <property type="molecule type" value="Genomic_DNA"/>
</dbReference>
<dbReference type="Proteomes" id="UP000248326">
    <property type="component" value="Unassembled WGS sequence"/>
</dbReference>
<dbReference type="SMART" id="SM00091">
    <property type="entry name" value="PAS"/>
    <property type="match status" value="1"/>
</dbReference>
<dbReference type="SUPFAM" id="SSF109604">
    <property type="entry name" value="HD-domain/PDEase-like"/>
    <property type="match status" value="1"/>
</dbReference>
<dbReference type="NCBIfam" id="TIGR00229">
    <property type="entry name" value="sensory_box"/>
    <property type="match status" value="1"/>
</dbReference>
<dbReference type="Pfam" id="PF08447">
    <property type="entry name" value="PAS_3"/>
    <property type="match status" value="1"/>
</dbReference>
<proteinExistence type="predicted"/>
<dbReference type="CDD" id="cd00077">
    <property type="entry name" value="HDc"/>
    <property type="match status" value="1"/>
</dbReference>
<comment type="caution">
    <text evidence="3">The sequence shown here is derived from an EMBL/GenBank/DDBJ whole genome shotgun (WGS) entry which is preliminary data.</text>
</comment>
<dbReference type="CDD" id="cd00130">
    <property type="entry name" value="PAS"/>
    <property type="match status" value="1"/>
</dbReference>
<dbReference type="InterPro" id="IPR003607">
    <property type="entry name" value="HD/PDEase_dom"/>
</dbReference>
<protein>
    <submittedName>
        <fullName evidence="3">PAS domain S-box-containing protein</fullName>
    </submittedName>
</protein>
<accession>A0A318S221</accession>
<dbReference type="InterPro" id="IPR029016">
    <property type="entry name" value="GAF-like_dom_sf"/>
</dbReference>
<dbReference type="SUPFAM" id="SSF55785">
    <property type="entry name" value="PYP-like sensor domain (PAS domain)"/>
    <property type="match status" value="1"/>
</dbReference>
<dbReference type="Pfam" id="PF13487">
    <property type="entry name" value="HD_5"/>
    <property type="match status" value="1"/>
</dbReference>
<dbReference type="Gene3D" id="3.30.450.20">
    <property type="entry name" value="PAS domain"/>
    <property type="match status" value="1"/>
</dbReference>
<feature type="domain" description="HD-GYP" evidence="2">
    <location>
        <begin position="479"/>
        <end position="674"/>
    </location>
</feature>
<dbReference type="OrthoDB" id="55795at2"/>
<dbReference type="PROSITE" id="PS50112">
    <property type="entry name" value="PAS"/>
    <property type="match status" value="1"/>
</dbReference>
<dbReference type="SUPFAM" id="SSF55781">
    <property type="entry name" value="GAF domain-like"/>
    <property type="match status" value="2"/>
</dbReference>
<dbReference type="PROSITE" id="PS51832">
    <property type="entry name" value="HD_GYP"/>
    <property type="match status" value="1"/>
</dbReference>
<dbReference type="AlphaFoldDB" id="A0A318S221"/>
<dbReference type="PANTHER" id="PTHR45228">
    <property type="entry name" value="CYCLIC DI-GMP PHOSPHODIESTERASE TM_0186-RELATED"/>
    <property type="match status" value="1"/>
</dbReference>
<dbReference type="PANTHER" id="PTHR45228:SF8">
    <property type="entry name" value="TWO-COMPONENT RESPONSE REGULATOR-RELATED"/>
    <property type="match status" value="1"/>
</dbReference>
<dbReference type="SMART" id="SM00471">
    <property type="entry name" value="HDc"/>
    <property type="match status" value="1"/>
</dbReference>
<dbReference type="SMART" id="SM00065">
    <property type="entry name" value="GAF"/>
    <property type="match status" value="1"/>
</dbReference>
<evidence type="ECO:0000313" key="3">
    <source>
        <dbReference type="EMBL" id="PYE50534.1"/>
    </source>
</evidence>
<keyword evidence="4" id="KW-1185">Reference proteome</keyword>
<dbReference type="InterPro" id="IPR052020">
    <property type="entry name" value="Cyclic_di-GMP/3'3'-cGAMP_PDE"/>
</dbReference>
<dbReference type="InterPro" id="IPR035965">
    <property type="entry name" value="PAS-like_dom_sf"/>
</dbReference>
<dbReference type="RefSeq" id="WP_110888297.1">
    <property type="nucleotide sequence ID" value="NZ_QJSX01000017.1"/>
</dbReference>
<name>A0A318S221_9DEIO</name>
<evidence type="ECO:0000259" key="2">
    <source>
        <dbReference type="PROSITE" id="PS51832"/>
    </source>
</evidence>